<dbReference type="Gene3D" id="2.60.40.1120">
    <property type="entry name" value="Carboxypeptidase-like, regulatory domain"/>
    <property type="match status" value="1"/>
</dbReference>
<dbReference type="RefSeq" id="WP_105359737.1">
    <property type="nucleotide sequence ID" value="NZ_PUIA01000094.1"/>
</dbReference>
<reference evidence="3 4" key="1">
    <citation type="submission" date="2018-02" db="EMBL/GenBank/DDBJ databases">
        <title>Comparative genomes isolates from brazilian mangrove.</title>
        <authorList>
            <person name="Araujo J.E."/>
            <person name="Taketani R.G."/>
            <person name="Silva M.C.P."/>
            <person name="Loureco M.V."/>
            <person name="Andreote F.D."/>
        </authorList>
    </citation>
    <scope>NUCLEOTIDE SEQUENCE [LARGE SCALE GENOMIC DNA]</scope>
    <source>
        <strain evidence="3 4">HEX-2 MGV</strain>
    </source>
</reference>
<dbReference type="SUPFAM" id="SSF49464">
    <property type="entry name" value="Carboxypeptidase regulatory domain-like"/>
    <property type="match status" value="1"/>
</dbReference>
<sequence length="143" mass="15115">MFQFHCFSIIVVLLAAMTGCGADNGKFSYQPVSGTVTMDGEPLANATVAFVPQSSGLESGRPSTGMTDASGKFHLQSLGGENGAVVGDHVVSISTMVVDMNTQEVTAKETVPLKYNERSELTFTVPSSGTDTANFDLESKKKR</sequence>
<evidence type="ECO:0000256" key="1">
    <source>
        <dbReference type="SAM" id="SignalP"/>
    </source>
</evidence>
<accession>A0A2S8EYW8</accession>
<dbReference type="OrthoDB" id="286727at2"/>
<organism evidence="3 4">
    <name type="scientific">Blastopirellula marina</name>
    <dbReference type="NCBI Taxonomy" id="124"/>
    <lineage>
        <taxon>Bacteria</taxon>
        <taxon>Pseudomonadati</taxon>
        <taxon>Planctomycetota</taxon>
        <taxon>Planctomycetia</taxon>
        <taxon>Pirellulales</taxon>
        <taxon>Pirellulaceae</taxon>
        <taxon>Blastopirellula</taxon>
    </lineage>
</organism>
<name>A0A2S8EYW8_9BACT</name>
<evidence type="ECO:0000313" key="3">
    <source>
        <dbReference type="EMBL" id="PQO25092.1"/>
    </source>
</evidence>
<dbReference type="InterPro" id="IPR008969">
    <property type="entry name" value="CarboxyPept-like_regulatory"/>
</dbReference>
<dbReference type="EMBL" id="PUIA01000094">
    <property type="protein sequence ID" value="PQO25092.1"/>
    <property type="molecule type" value="Genomic_DNA"/>
</dbReference>
<dbReference type="Pfam" id="PF20598">
    <property type="entry name" value="DUF6795"/>
    <property type="match status" value="1"/>
</dbReference>
<comment type="caution">
    <text evidence="3">The sequence shown here is derived from an EMBL/GenBank/DDBJ whole genome shotgun (WGS) entry which is preliminary data.</text>
</comment>
<protein>
    <recommendedName>
        <fullName evidence="2">DUF6795 domain-containing protein</fullName>
    </recommendedName>
</protein>
<dbReference type="Proteomes" id="UP000240009">
    <property type="component" value="Unassembled WGS sequence"/>
</dbReference>
<dbReference type="AlphaFoldDB" id="A0A2S8EYW8"/>
<proteinExistence type="predicted"/>
<keyword evidence="1" id="KW-0732">Signal</keyword>
<gene>
    <name evidence="3" type="ORF">C5Y96_26690</name>
</gene>
<evidence type="ECO:0000259" key="2">
    <source>
        <dbReference type="Pfam" id="PF20598"/>
    </source>
</evidence>
<feature type="domain" description="DUF6795" evidence="2">
    <location>
        <begin position="32"/>
        <end position="122"/>
    </location>
</feature>
<feature type="chain" id="PRO_5015765535" description="DUF6795 domain-containing protein" evidence="1">
    <location>
        <begin position="23"/>
        <end position="143"/>
    </location>
</feature>
<evidence type="ECO:0000313" key="4">
    <source>
        <dbReference type="Proteomes" id="UP000240009"/>
    </source>
</evidence>
<feature type="signal peptide" evidence="1">
    <location>
        <begin position="1"/>
        <end position="22"/>
    </location>
</feature>
<dbReference type="InterPro" id="IPR046474">
    <property type="entry name" value="DUF6795"/>
</dbReference>